<organism evidence="1 2">
    <name type="scientific">Artemisia annua</name>
    <name type="common">Sweet wormwood</name>
    <dbReference type="NCBI Taxonomy" id="35608"/>
    <lineage>
        <taxon>Eukaryota</taxon>
        <taxon>Viridiplantae</taxon>
        <taxon>Streptophyta</taxon>
        <taxon>Embryophyta</taxon>
        <taxon>Tracheophyta</taxon>
        <taxon>Spermatophyta</taxon>
        <taxon>Magnoliopsida</taxon>
        <taxon>eudicotyledons</taxon>
        <taxon>Gunneridae</taxon>
        <taxon>Pentapetalae</taxon>
        <taxon>asterids</taxon>
        <taxon>campanulids</taxon>
        <taxon>Asterales</taxon>
        <taxon>Asteraceae</taxon>
        <taxon>Asteroideae</taxon>
        <taxon>Anthemideae</taxon>
        <taxon>Artemisiinae</taxon>
        <taxon>Artemisia</taxon>
    </lineage>
</organism>
<keyword evidence="2" id="KW-1185">Reference proteome</keyword>
<dbReference type="EMBL" id="PKPP01017529">
    <property type="protein sequence ID" value="PWA36885.1"/>
    <property type="molecule type" value="Genomic_DNA"/>
</dbReference>
<comment type="caution">
    <text evidence="1">The sequence shown here is derived from an EMBL/GenBank/DDBJ whole genome shotgun (WGS) entry which is preliminary data.</text>
</comment>
<name>A0A2U1KJF0_ARTAN</name>
<protein>
    <submittedName>
        <fullName evidence="1">Uncharacterized protein</fullName>
    </submittedName>
</protein>
<dbReference type="AlphaFoldDB" id="A0A2U1KJF0"/>
<dbReference type="Proteomes" id="UP000245207">
    <property type="component" value="Unassembled WGS sequence"/>
</dbReference>
<accession>A0A2U1KJF0</accession>
<proteinExistence type="predicted"/>
<reference evidence="1 2" key="1">
    <citation type="journal article" date="2018" name="Mol. Plant">
        <title>The genome of Artemisia annua provides insight into the evolution of Asteraceae family and artemisinin biosynthesis.</title>
        <authorList>
            <person name="Shen Q."/>
            <person name="Zhang L."/>
            <person name="Liao Z."/>
            <person name="Wang S."/>
            <person name="Yan T."/>
            <person name="Shi P."/>
            <person name="Liu M."/>
            <person name="Fu X."/>
            <person name="Pan Q."/>
            <person name="Wang Y."/>
            <person name="Lv Z."/>
            <person name="Lu X."/>
            <person name="Zhang F."/>
            <person name="Jiang W."/>
            <person name="Ma Y."/>
            <person name="Chen M."/>
            <person name="Hao X."/>
            <person name="Li L."/>
            <person name="Tang Y."/>
            <person name="Lv G."/>
            <person name="Zhou Y."/>
            <person name="Sun X."/>
            <person name="Brodelius P.E."/>
            <person name="Rose J.K.C."/>
            <person name="Tang K."/>
        </authorList>
    </citation>
    <scope>NUCLEOTIDE SEQUENCE [LARGE SCALE GENOMIC DNA]</scope>
    <source>
        <strain evidence="2">cv. Huhao1</strain>
        <tissue evidence="1">Leaf</tissue>
    </source>
</reference>
<gene>
    <name evidence="1" type="ORF">CTI12_AA595580</name>
</gene>
<evidence type="ECO:0000313" key="2">
    <source>
        <dbReference type="Proteomes" id="UP000245207"/>
    </source>
</evidence>
<sequence>MVVNDAMVDYVLSKYGNKWYDNEEMFEVILEDLWQRENNQHDVANDKGLETLEAITKLSKRVSKLEVMFGSLKEVKKAKMAMEAEAIAKLDEVFGRGKKAQEPHKQNEVIVIDSDSSLEFMRIP</sequence>
<evidence type="ECO:0000313" key="1">
    <source>
        <dbReference type="EMBL" id="PWA36885.1"/>
    </source>
</evidence>